<dbReference type="GeneID" id="94842822"/>
<dbReference type="RefSeq" id="XP_068354572.1">
    <property type="nucleotide sequence ID" value="XM_068508118.1"/>
</dbReference>
<accession>A0A1J4JV80</accession>
<evidence type="ECO:0000313" key="1">
    <source>
        <dbReference type="EMBL" id="OHT01436.1"/>
    </source>
</evidence>
<name>A0A1J4JV80_9EUKA</name>
<reference evidence="1" key="1">
    <citation type="submission" date="2016-10" db="EMBL/GenBank/DDBJ databases">
        <authorList>
            <person name="Benchimol M."/>
            <person name="Almeida L.G."/>
            <person name="Vasconcelos A.T."/>
            <person name="Perreira-Neves A."/>
            <person name="Rosa I.A."/>
            <person name="Tasca T."/>
            <person name="Bogo M.R."/>
            <person name="de Souza W."/>
        </authorList>
    </citation>
    <scope>NUCLEOTIDE SEQUENCE [LARGE SCALE GENOMIC DNA]</scope>
    <source>
        <strain evidence="1">K</strain>
    </source>
</reference>
<dbReference type="AlphaFoldDB" id="A0A1J4JV80"/>
<dbReference type="Proteomes" id="UP000179807">
    <property type="component" value="Unassembled WGS sequence"/>
</dbReference>
<comment type="caution">
    <text evidence="1">The sequence shown here is derived from an EMBL/GenBank/DDBJ whole genome shotgun (WGS) entry which is preliminary data.</text>
</comment>
<dbReference type="EMBL" id="MLAK01000912">
    <property type="protein sequence ID" value="OHT01436.1"/>
    <property type="molecule type" value="Genomic_DNA"/>
</dbReference>
<keyword evidence="2" id="KW-1185">Reference proteome</keyword>
<gene>
    <name evidence="1" type="ORF">TRFO_31760</name>
</gene>
<evidence type="ECO:0000313" key="2">
    <source>
        <dbReference type="Proteomes" id="UP000179807"/>
    </source>
</evidence>
<proteinExistence type="predicted"/>
<organism evidence="1 2">
    <name type="scientific">Tritrichomonas foetus</name>
    <dbReference type="NCBI Taxonomy" id="1144522"/>
    <lineage>
        <taxon>Eukaryota</taxon>
        <taxon>Metamonada</taxon>
        <taxon>Parabasalia</taxon>
        <taxon>Tritrichomonadida</taxon>
        <taxon>Tritrichomonadidae</taxon>
        <taxon>Tritrichomonas</taxon>
    </lineage>
</organism>
<sequence length="178" mass="20410">MSNDQSSSSVAMSLTVQKMLNWNTKADKPYKINVDYSINFVILGQLVINEERLQNNDILTFYFRGKPVNNLTTINELDPQNNEIFYYYVFNKTQNSNSTQKVNDVKVLNINAQSDVPNCNPLSHGDLIIQPLSDIVKGSFDFNQQYVTPDDILIDPCNNFAEYCDMEMIFQPNITTPF</sequence>
<protein>
    <recommendedName>
        <fullName evidence="3">Ubiquitin-like domain-containing protein</fullName>
    </recommendedName>
</protein>
<evidence type="ECO:0008006" key="3">
    <source>
        <dbReference type="Google" id="ProtNLM"/>
    </source>
</evidence>
<dbReference type="VEuPathDB" id="TrichDB:TRFO_31760"/>